<dbReference type="PANTHER" id="PTHR14002:SF50">
    <property type="entry name" value="ALPHA-TECTORIN-LIKE-RELATED"/>
    <property type="match status" value="1"/>
</dbReference>
<dbReference type="InterPro" id="IPR001846">
    <property type="entry name" value="VWF_type-D"/>
</dbReference>
<keyword evidence="2" id="KW-1015">Disulfide bond</keyword>
<reference evidence="6 7" key="1">
    <citation type="submission" date="2021-06" db="EMBL/GenBank/DDBJ databases">
        <authorList>
            <person name="Palmer J.M."/>
        </authorList>
    </citation>
    <scope>NUCLEOTIDE SEQUENCE [LARGE SCALE GENOMIC DNA]</scope>
    <source>
        <strain evidence="6 7">MEX-2019</strain>
        <tissue evidence="6">Muscle</tissue>
    </source>
</reference>
<organism evidence="6 7">
    <name type="scientific">Crenichthys baileyi</name>
    <name type="common">White River springfish</name>
    <dbReference type="NCBI Taxonomy" id="28760"/>
    <lineage>
        <taxon>Eukaryota</taxon>
        <taxon>Metazoa</taxon>
        <taxon>Chordata</taxon>
        <taxon>Craniata</taxon>
        <taxon>Vertebrata</taxon>
        <taxon>Euteleostomi</taxon>
        <taxon>Actinopterygii</taxon>
        <taxon>Neopterygii</taxon>
        <taxon>Teleostei</taxon>
        <taxon>Neoteleostei</taxon>
        <taxon>Acanthomorphata</taxon>
        <taxon>Ovalentaria</taxon>
        <taxon>Atherinomorphae</taxon>
        <taxon>Cyprinodontiformes</taxon>
        <taxon>Goodeidae</taxon>
        <taxon>Crenichthys</taxon>
    </lineage>
</organism>
<feature type="domain" description="ZP" evidence="4">
    <location>
        <begin position="475"/>
        <end position="735"/>
    </location>
</feature>
<keyword evidence="7" id="KW-1185">Reference proteome</keyword>
<dbReference type="SMART" id="SM00216">
    <property type="entry name" value="VWD"/>
    <property type="match status" value="1"/>
</dbReference>
<dbReference type="InterPro" id="IPR055355">
    <property type="entry name" value="ZP-C"/>
</dbReference>
<feature type="signal peptide" evidence="3">
    <location>
        <begin position="1"/>
        <end position="17"/>
    </location>
</feature>
<feature type="domain" description="VWFD" evidence="5">
    <location>
        <begin position="224"/>
        <end position="395"/>
    </location>
</feature>
<protein>
    <recommendedName>
        <fullName evidence="8">Alpha-tectorin</fullName>
    </recommendedName>
</protein>
<dbReference type="InterPro" id="IPR042235">
    <property type="entry name" value="ZP-C_dom"/>
</dbReference>
<dbReference type="SMART" id="SM00241">
    <property type="entry name" value="ZP"/>
    <property type="match status" value="1"/>
</dbReference>
<dbReference type="InterPro" id="IPR014853">
    <property type="entry name" value="VWF/SSPO/ZAN-like_Cys-rich_dom"/>
</dbReference>
<dbReference type="Pfam" id="PF08742">
    <property type="entry name" value="C8"/>
    <property type="match status" value="1"/>
</dbReference>
<proteinExistence type="predicted"/>
<dbReference type="Proteomes" id="UP001311232">
    <property type="component" value="Unassembled WGS sequence"/>
</dbReference>
<dbReference type="SMART" id="SM00832">
    <property type="entry name" value="C8"/>
    <property type="match status" value="1"/>
</dbReference>
<keyword evidence="1 3" id="KW-0732">Signal</keyword>
<name>A0AAV9SAG7_9TELE</name>
<dbReference type="PROSITE" id="PS51233">
    <property type="entry name" value="VWFD"/>
    <property type="match status" value="1"/>
</dbReference>
<gene>
    <name evidence="6" type="ORF">CRENBAI_019423</name>
</gene>
<accession>A0AAV9SAG7</accession>
<comment type="caution">
    <text evidence="6">The sequence shown here is derived from an EMBL/GenBank/DDBJ whole genome shotgun (WGS) entry which is preliminary data.</text>
</comment>
<dbReference type="Pfam" id="PF00094">
    <property type="entry name" value="VWD"/>
    <property type="match status" value="1"/>
</dbReference>
<dbReference type="PANTHER" id="PTHR14002">
    <property type="entry name" value="ENDOGLIN/TGF-BETA RECEPTOR TYPE III"/>
    <property type="match status" value="1"/>
</dbReference>
<evidence type="ECO:0008006" key="8">
    <source>
        <dbReference type="Google" id="ProtNLM"/>
    </source>
</evidence>
<evidence type="ECO:0000256" key="1">
    <source>
        <dbReference type="ARBA" id="ARBA00022729"/>
    </source>
</evidence>
<dbReference type="Pfam" id="PF00100">
    <property type="entry name" value="Zona_pellucida"/>
    <property type="match status" value="1"/>
</dbReference>
<evidence type="ECO:0000259" key="4">
    <source>
        <dbReference type="PROSITE" id="PS51034"/>
    </source>
</evidence>
<evidence type="ECO:0000256" key="2">
    <source>
        <dbReference type="ARBA" id="ARBA00023157"/>
    </source>
</evidence>
<evidence type="ECO:0000256" key="3">
    <source>
        <dbReference type="SAM" id="SignalP"/>
    </source>
</evidence>
<evidence type="ECO:0000313" key="6">
    <source>
        <dbReference type="EMBL" id="KAK5618351.1"/>
    </source>
</evidence>
<sequence length="753" mass="82954">MLRLLLLLSAAIALSGADLPWITTNSELDISSCPITYFGQKYERFYVNLTSENVVICFNGYYDPQNKGDCLVGPGAAMIFFLIGIKYSALESLFKERLPTISNSLECYLEIQLSSITVQVADFESQAALYVATSSQGTWHTDVLVDGNKVSTVNLTAAAGSSRTRRFVDLSGCRHSGVLFWPGEVRSDPDTCVSLNCFETEVLQTSTCGPLERCQGNGICSLDTICTVTGPAVIDFHGQQNSVKDRCSYSLLRIPSVPDFQVLANFQERRRKDVSFLDSVTLRLNGSSVHIHLKQGGRVLLDDSALTLNSSVQTVHGVKLSKDQTGVTAKASLSNFKASVYFDGSTGQIHLEGPAGQSLHGLCGNSSTSLSKERLFEDSSTSCNLLKEAPFSSCDIDPEPYITACIDTLCSYSDLDHLRCQFLEAYARACSLKSDTTLQDWRSKADCSRPEAFCQDRTCSDHEFCGEKTAGGETRCFCRAIFASKYRKINSLGDPPVCSQNSASLSLVGCLLEDKGIDYSVLQLKEPTCRGQIDKQTHMNNNSQVLYKNTIMSQNLSSGGITRQDQVYIDFSCIQTQPDIQTVVFRIKSSSVVQVISSGPWRYSLTMKAYTDPSRTQAVDSNTEVRLNQKIWVELDTDGLDEKLVAVVTDSCWATDQASPTGGRKYYLIKNGCPNSEDQTVRVKGNGKGTSNYFSFNMFRFTGSSAELYLHCKLQLCVKQENSCVKNCDGARKRRFARSNYEAAAFISMAWTT</sequence>
<feature type="chain" id="PRO_5043967697" description="Alpha-tectorin" evidence="3">
    <location>
        <begin position="18"/>
        <end position="753"/>
    </location>
</feature>
<dbReference type="EMBL" id="JAHHUM010000626">
    <property type="protein sequence ID" value="KAK5618351.1"/>
    <property type="molecule type" value="Genomic_DNA"/>
</dbReference>
<evidence type="ECO:0000259" key="5">
    <source>
        <dbReference type="PROSITE" id="PS51233"/>
    </source>
</evidence>
<dbReference type="InterPro" id="IPR001507">
    <property type="entry name" value="ZP_dom"/>
</dbReference>
<dbReference type="Gene3D" id="2.60.40.4100">
    <property type="entry name" value="Zona pellucida, ZP-C domain"/>
    <property type="match status" value="1"/>
</dbReference>
<evidence type="ECO:0000313" key="7">
    <source>
        <dbReference type="Proteomes" id="UP001311232"/>
    </source>
</evidence>
<dbReference type="PROSITE" id="PS51034">
    <property type="entry name" value="ZP_2"/>
    <property type="match status" value="1"/>
</dbReference>
<dbReference type="AlphaFoldDB" id="A0AAV9SAG7"/>